<evidence type="ECO:0000313" key="3">
    <source>
        <dbReference type="Proteomes" id="UP000030023"/>
    </source>
</evidence>
<dbReference type="SUPFAM" id="SSF55729">
    <property type="entry name" value="Acyl-CoA N-acyltransferases (Nat)"/>
    <property type="match status" value="1"/>
</dbReference>
<dbReference type="EMBL" id="AXCV01000553">
    <property type="protein sequence ID" value="KGO22329.1"/>
    <property type="molecule type" value="Genomic_DNA"/>
</dbReference>
<feature type="domain" description="N-acetyltransferase" evidence="1">
    <location>
        <begin position="1"/>
        <end position="116"/>
    </location>
</feature>
<feature type="non-terminal residue" evidence="2">
    <location>
        <position position="1"/>
    </location>
</feature>
<dbReference type="InterPro" id="IPR000182">
    <property type="entry name" value="GNAT_dom"/>
</dbReference>
<reference evidence="2 3" key="1">
    <citation type="journal article" date="2014" name="Antonie Van Leeuwenhoek">
        <title>Oenococcus alcoholitolerans sp. nov., a lactic acid bacteria isolated from cachaca and ethanol fermentation processes.</title>
        <authorList>
            <person name="Badotti F."/>
            <person name="Moreira A.P."/>
            <person name="Tonon L.A."/>
            <person name="de Lucena B.T."/>
            <person name="Gomes Fde C."/>
            <person name="Kruger R."/>
            <person name="Thompson C.C."/>
            <person name="de Morais M.A.Jr."/>
            <person name="Rosa C.A."/>
            <person name="Thompson F.L."/>
        </authorList>
    </citation>
    <scope>NUCLEOTIDE SEQUENCE [LARGE SCALE GENOMIC DNA]</scope>
    <source>
        <strain evidence="2 3">UFRJ-M7.2.18</strain>
    </source>
</reference>
<dbReference type="InterPro" id="IPR016181">
    <property type="entry name" value="Acyl_CoA_acyltransferase"/>
</dbReference>
<dbReference type="Pfam" id="PF13527">
    <property type="entry name" value="Acetyltransf_9"/>
    <property type="match status" value="1"/>
</dbReference>
<gene>
    <name evidence="2" type="ORF">Q757_09235</name>
</gene>
<keyword evidence="3" id="KW-1185">Reference proteome</keyword>
<accession>A0ABR4XNX3</accession>
<proteinExistence type="predicted"/>
<organism evidence="2 3">
    <name type="scientific">Oenococcus alcoholitolerans</name>
    <dbReference type="NCBI Taxonomy" id="931074"/>
    <lineage>
        <taxon>Bacteria</taxon>
        <taxon>Bacillati</taxon>
        <taxon>Bacillota</taxon>
        <taxon>Bacilli</taxon>
        <taxon>Lactobacillales</taxon>
        <taxon>Lactobacillaceae</taxon>
        <taxon>Oenococcus</taxon>
    </lineage>
</organism>
<protein>
    <recommendedName>
        <fullName evidence="1">N-acetyltransferase domain-containing protein</fullName>
    </recommendedName>
</protein>
<dbReference type="CDD" id="cd04301">
    <property type="entry name" value="NAT_SF"/>
    <property type="match status" value="1"/>
</dbReference>
<evidence type="ECO:0000313" key="2">
    <source>
        <dbReference type="EMBL" id="KGO22329.1"/>
    </source>
</evidence>
<dbReference type="PANTHER" id="PTHR34815">
    <property type="entry name" value="LYSINE ACETYLTRANSFERASE"/>
    <property type="match status" value="1"/>
</dbReference>
<sequence>KSDSITVYLQECRLSTKYQRGTWWVLEEKGQLLSSLIIYDLSDHVLGIGSVSTYPARRHKGYATTMLIKFMTRYSDCSFFLFSDIDPSFYSRLGFQAVSKENQPYSDTTLMYYPKDFRPERDQLPTYF</sequence>
<name>A0ABR4XNX3_9LACO</name>
<comment type="caution">
    <text evidence="2">The sequence shown here is derived from an EMBL/GenBank/DDBJ whole genome shotgun (WGS) entry which is preliminary data.</text>
</comment>
<dbReference type="PROSITE" id="PS51186">
    <property type="entry name" value="GNAT"/>
    <property type="match status" value="1"/>
</dbReference>
<dbReference type="Proteomes" id="UP000030023">
    <property type="component" value="Unassembled WGS sequence"/>
</dbReference>
<dbReference type="InterPro" id="IPR053013">
    <property type="entry name" value="LAT"/>
</dbReference>
<dbReference type="Gene3D" id="3.40.630.30">
    <property type="match status" value="1"/>
</dbReference>
<evidence type="ECO:0000259" key="1">
    <source>
        <dbReference type="PROSITE" id="PS51186"/>
    </source>
</evidence>
<dbReference type="PANTHER" id="PTHR34815:SF2">
    <property type="entry name" value="N-ACETYLTRANSFERASE DOMAIN-CONTAINING PROTEIN"/>
    <property type="match status" value="1"/>
</dbReference>